<evidence type="ECO:0000313" key="3">
    <source>
        <dbReference type="Proteomes" id="UP000799536"/>
    </source>
</evidence>
<dbReference type="EMBL" id="ML994173">
    <property type="protein sequence ID" value="KAF2198070.1"/>
    <property type="molecule type" value="Genomic_DNA"/>
</dbReference>
<dbReference type="Proteomes" id="UP000799536">
    <property type="component" value="Unassembled WGS sequence"/>
</dbReference>
<sequence>MRLKLTYPEDMPTRRKGNKEIRTHLVFLREQLWQRLIKYKVKDSWAVMKNHIPIRIETNIGADCSQPHERFAIKTLDRERFQDAVKAALQDLQALEQDASHQEINRRLQSIQRILSKALPIYYQKAKPGKPARSRWNKECEELLYQHCRAREGIVLTTKQMRMKPGTEVQSGDAEGEQIGMAVVY</sequence>
<organism evidence="2 3">
    <name type="scientific">Delitschia confertaspora ATCC 74209</name>
    <dbReference type="NCBI Taxonomy" id="1513339"/>
    <lineage>
        <taxon>Eukaryota</taxon>
        <taxon>Fungi</taxon>
        <taxon>Dikarya</taxon>
        <taxon>Ascomycota</taxon>
        <taxon>Pezizomycotina</taxon>
        <taxon>Dothideomycetes</taxon>
        <taxon>Pleosporomycetidae</taxon>
        <taxon>Pleosporales</taxon>
        <taxon>Delitschiaceae</taxon>
        <taxon>Delitschia</taxon>
    </lineage>
</organism>
<proteinExistence type="predicted"/>
<comment type="caution">
    <text evidence="2">The sequence shown here is derived from an EMBL/GenBank/DDBJ whole genome shotgun (WGS) entry which is preliminary data.</text>
</comment>
<gene>
    <name evidence="2" type="ORF">GQ43DRAFT_176008</name>
</gene>
<feature type="coiled-coil region" evidence="1">
    <location>
        <begin position="78"/>
        <end position="105"/>
    </location>
</feature>
<protein>
    <submittedName>
        <fullName evidence="2">Uncharacterized protein</fullName>
    </submittedName>
</protein>
<keyword evidence="1" id="KW-0175">Coiled coil</keyword>
<name>A0A9P4JF27_9PLEO</name>
<reference evidence="2" key="1">
    <citation type="journal article" date="2020" name="Stud. Mycol.">
        <title>101 Dothideomycetes genomes: a test case for predicting lifestyles and emergence of pathogens.</title>
        <authorList>
            <person name="Haridas S."/>
            <person name="Albert R."/>
            <person name="Binder M."/>
            <person name="Bloem J."/>
            <person name="Labutti K."/>
            <person name="Salamov A."/>
            <person name="Andreopoulos B."/>
            <person name="Baker S."/>
            <person name="Barry K."/>
            <person name="Bills G."/>
            <person name="Bluhm B."/>
            <person name="Cannon C."/>
            <person name="Castanera R."/>
            <person name="Culley D."/>
            <person name="Daum C."/>
            <person name="Ezra D."/>
            <person name="Gonzalez J."/>
            <person name="Henrissat B."/>
            <person name="Kuo A."/>
            <person name="Liang C."/>
            <person name="Lipzen A."/>
            <person name="Lutzoni F."/>
            <person name="Magnuson J."/>
            <person name="Mondo S."/>
            <person name="Nolan M."/>
            <person name="Ohm R."/>
            <person name="Pangilinan J."/>
            <person name="Park H.-J."/>
            <person name="Ramirez L."/>
            <person name="Alfaro M."/>
            <person name="Sun H."/>
            <person name="Tritt A."/>
            <person name="Yoshinaga Y."/>
            <person name="Zwiers L.-H."/>
            <person name="Turgeon B."/>
            <person name="Goodwin S."/>
            <person name="Spatafora J."/>
            <person name="Crous P."/>
            <person name="Grigoriev I."/>
        </authorList>
    </citation>
    <scope>NUCLEOTIDE SEQUENCE</scope>
    <source>
        <strain evidence="2">ATCC 74209</strain>
    </source>
</reference>
<keyword evidence="3" id="KW-1185">Reference proteome</keyword>
<evidence type="ECO:0000313" key="2">
    <source>
        <dbReference type="EMBL" id="KAF2198070.1"/>
    </source>
</evidence>
<accession>A0A9P4JF27</accession>
<evidence type="ECO:0000256" key="1">
    <source>
        <dbReference type="SAM" id="Coils"/>
    </source>
</evidence>
<dbReference type="AlphaFoldDB" id="A0A9P4JF27"/>